<proteinExistence type="predicted"/>
<dbReference type="EMBL" id="QWED01001216">
    <property type="protein sequence ID" value="RII95801.1"/>
    <property type="molecule type" value="Genomic_DNA"/>
</dbReference>
<protein>
    <submittedName>
        <fullName evidence="1">Uncharacterized protein</fullName>
    </submittedName>
</protein>
<accession>A0A399NPK2</accession>
<name>A0A399NPK2_9MICO</name>
<evidence type="ECO:0000313" key="2">
    <source>
        <dbReference type="Proteomes" id="UP000265361"/>
    </source>
</evidence>
<organism evidence="1 2">
    <name type="scientific">Clavibacter nebraskensis</name>
    <dbReference type="NCBI Taxonomy" id="31963"/>
    <lineage>
        <taxon>Bacteria</taxon>
        <taxon>Bacillati</taxon>
        <taxon>Actinomycetota</taxon>
        <taxon>Actinomycetes</taxon>
        <taxon>Micrococcales</taxon>
        <taxon>Microbacteriaceae</taxon>
        <taxon>Clavibacter</taxon>
    </lineage>
</organism>
<sequence length="104" mass="10895">RAEGAGAGATAARVRIDPYPRSSRNRWLMRLLLSLPYLVVAILGDRAAGEAPMATTTVNADLLARVARIDWTRADAAWVGDLYPPVGTIIAAITPGGTLGLGIV</sequence>
<dbReference type="Proteomes" id="UP000265361">
    <property type="component" value="Unassembled WGS sequence"/>
</dbReference>
<dbReference type="AlphaFoldDB" id="A0A399NPK2"/>
<evidence type="ECO:0000313" key="1">
    <source>
        <dbReference type="EMBL" id="RII95801.1"/>
    </source>
</evidence>
<feature type="non-terminal residue" evidence="1">
    <location>
        <position position="1"/>
    </location>
</feature>
<gene>
    <name evidence="1" type="ORF">DZF97_18310</name>
</gene>
<reference evidence="1 2" key="1">
    <citation type="submission" date="2018-08" db="EMBL/GenBank/DDBJ databases">
        <title>Genome Sequence of Clavibacter michiganensis Subspecies type strains, and the Atypical Peach-Colored Strains Isolated from Tomato.</title>
        <authorList>
            <person name="Osdaghi E."/>
            <person name="Portier P."/>
            <person name="Briand M."/>
            <person name="Jacques M.-A."/>
        </authorList>
    </citation>
    <scope>NUCLEOTIDE SEQUENCE [LARGE SCALE GENOMIC DNA]</scope>
    <source>
        <strain evidence="1 2">CFBP 7577</strain>
    </source>
</reference>
<feature type="non-terminal residue" evidence="1">
    <location>
        <position position="104"/>
    </location>
</feature>
<comment type="caution">
    <text evidence="1">The sequence shown here is derived from an EMBL/GenBank/DDBJ whole genome shotgun (WGS) entry which is preliminary data.</text>
</comment>